<organism evidence="20 21">
    <name type="scientific">Asticcacaulis taihuensis</name>
    <dbReference type="NCBI Taxonomy" id="260084"/>
    <lineage>
        <taxon>Bacteria</taxon>
        <taxon>Pseudomonadati</taxon>
        <taxon>Pseudomonadota</taxon>
        <taxon>Alphaproteobacteria</taxon>
        <taxon>Caulobacterales</taxon>
        <taxon>Caulobacteraceae</taxon>
        <taxon>Asticcacaulis</taxon>
    </lineage>
</organism>
<feature type="domain" description="Heme-copper oxidase subunit III family profile" evidence="19">
    <location>
        <begin position="39"/>
        <end position="217"/>
    </location>
</feature>
<keyword evidence="7 17" id="KW-0812">Transmembrane</keyword>
<dbReference type="InterPro" id="IPR013833">
    <property type="entry name" value="Cyt_c_oxidase_su3_a-hlx"/>
</dbReference>
<evidence type="ECO:0000256" key="2">
    <source>
        <dbReference type="ARBA" id="ARBA00010581"/>
    </source>
</evidence>
<dbReference type="PANTHER" id="PTHR11403">
    <property type="entry name" value="CYTOCHROME C OXIDASE SUBUNIT III"/>
    <property type="match status" value="1"/>
</dbReference>
<evidence type="ECO:0000313" key="21">
    <source>
        <dbReference type="Proteomes" id="UP000199150"/>
    </source>
</evidence>
<dbReference type="SUPFAM" id="SSF81452">
    <property type="entry name" value="Cytochrome c oxidase subunit III-like"/>
    <property type="match status" value="1"/>
</dbReference>
<keyword evidence="5" id="KW-0813">Transport</keyword>
<evidence type="ECO:0000256" key="8">
    <source>
        <dbReference type="ARBA" id="ARBA00022982"/>
    </source>
</evidence>
<feature type="transmembrane region" description="Helical" evidence="18">
    <location>
        <begin position="112"/>
        <end position="129"/>
    </location>
</feature>
<dbReference type="GO" id="GO:0005886">
    <property type="term" value="C:plasma membrane"/>
    <property type="evidence" value="ECO:0007669"/>
    <property type="project" value="UniProtKB-SubCell"/>
</dbReference>
<keyword evidence="8" id="KW-0249">Electron transport</keyword>
<evidence type="ECO:0000256" key="6">
    <source>
        <dbReference type="ARBA" id="ARBA00022475"/>
    </source>
</evidence>
<dbReference type="RefSeq" id="WP_090643900.1">
    <property type="nucleotide sequence ID" value="NZ_CBCRYE010000001.1"/>
</dbReference>
<evidence type="ECO:0000256" key="14">
    <source>
        <dbReference type="ARBA" id="ARBA00031884"/>
    </source>
</evidence>
<dbReference type="PANTHER" id="PTHR11403:SF2">
    <property type="entry name" value="CYTOCHROME BO(3) UBIQUINOL OXIDASE SUBUNIT 3"/>
    <property type="match status" value="1"/>
</dbReference>
<evidence type="ECO:0000256" key="12">
    <source>
        <dbReference type="ARBA" id="ARBA00025694"/>
    </source>
</evidence>
<comment type="function">
    <text evidence="12">Cytochrome bo(3) ubiquinol terminal oxidase is the component of the aerobic respiratory chain of E.coli that predominates when cells are grown at high aeration. Has proton pump activity across the membrane in addition to electron transfer, pumping 2 protons/electron.</text>
</comment>
<dbReference type="GO" id="GO:0009486">
    <property type="term" value="F:cytochrome bo3 ubiquinol oxidase activity"/>
    <property type="evidence" value="ECO:0007669"/>
    <property type="project" value="InterPro"/>
</dbReference>
<feature type="transmembrane region" description="Helical" evidence="18">
    <location>
        <begin position="191"/>
        <end position="215"/>
    </location>
</feature>
<evidence type="ECO:0000259" key="19">
    <source>
        <dbReference type="PROSITE" id="PS50253"/>
    </source>
</evidence>
<keyword evidence="10" id="KW-0560">Oxidoreductase</keyword>
<proteinExistence type="inferred from homology"/>
<dbReference type="PROSITE" id="PS50253">
    <property type="entry name" value="COX3"/>
    <property type="match status" value="1"/>
</dbReference>
<dbReference type="InterPro" id="IPR024791">
    <property type="entry name" value="Cyt_c/ubiquinol_Oxase_su3"/>
</dbReference>
<protein>
    <recommendedName>
        <fullName evidence="4">Cytochrome bo(3) ubiquinol oxidase subunit 3</fullName>
    </recommendedName>
    <alternativeName>
        <fullName evidence="15">Cytochrome o ubiquinol oxidase subunit 3</fullName>
    </alternativeName>
    <alternativeName>
        <fullName evidence="13">Oxidase bo(3) subunit 3</fullName>
    </alternativeName>
    <alternativeName>
        <fullName evidence="16">Ubiquinol oxidase polypeptide III</fullName>
    </alternativeName>
    <alternativeName>
        <fullName evidence="14">Ubiquinol oxidase subunit 3</fullName>
    </alternativeName>
</protein>
<keyword evidence="11 18" id="KW-0472">Membrane</keyword>
<feature type="transmembrane region" description="Helical" evidence="18">
    <location>
        <begin position="149"/>
        <end position="179"/>
    </location>
</feature>
<dbReference type="OrthoDB" id="9810850at2"/>
<sequence length="218" mass="23912">MSKTINPVAGYENQIDSAYDHNPNDAHHAGDHHDEGPKVTLGFWIYLMSDCILFASIFATYAVLKGNTAGGPNGREIFDLPYVAVETALLLISSLTYGLAMISMEANKLKAVIGWLAVTALCGLGFMGMEIHEFIKLIEEGAGPDRSAFLSAFFTLVGTHGLHVTSGLIWMGVMFVHLFKRGLTPANRIRLMSLSLFWHFLDIIWIGVFTIVYLMGAA</sequence>
<feature type="transmembrane region" description="Helical" evidence="18">
    <location>
        <begin position="80"/>
        <end position="100"/>
    </location>
</feature>
<accession>A0A1G4PZM1</accession>
<dbReference type="EMBL" id="FMTS01000001">
    <property type="protein sequence ID" value="SCW37746.1"/>
    <property type="molecule type" value="Genomic_DNA"/>
</dbReference>
<comment type="similarity">
    <text evidence="2 17">Belongs to the cytochrome c oxidase subunit 3 family.</text>
</comment>
<evidence type="ECO:0000256" key="16">
    <source>
        <dbReference type="ARBA" id="ARBA00032717"/>
    </source>
</evidence>
<dbReference type="InterPro" id="IPR000298">
    <property type="entry name" value="Cyt_c_oxidase-like_su3"/>
</dbReference>
<evidence type="ECO:0000256" key="9">
    <source>
        <dbReference type="ARBA" id="ARBA00022989"/>
    </source>
</evidence>
<evidence type="ECO:0000256" key="10">
    <source>
        <dbReference type="ARBA" id="ARBA00023002"/>
    </source>
</evidence>
<evidence type="ECO:0000256" key="3">
    <source>
        <dbReference type="ARBA" id="ARBA00011700"/>
    </source>
</evidence>
<dbReference type="GO" id="GO:0004129">
    <property type="term" value="F:cytochrome-c oxidase activity"/>
    <property type="evidence" value="ECO:0007669"/>
    <property type="project" value="InterPro"/>
</dbReference>
<dbReference type="CDD" id="cd02863">
    <property type="entry name" value="Ubiquinol_oxidase_III"/>
    <property type="match status" value="1"/>
</dbReference>
<keyword evidence="9 18" id="KW-1133">Transmembrane helix</keyword>
<evidence type="ECO:0000256" key="11">
    <source>
        <dbReference type="ARBA" id="ARBA00023136"/>
    </source>
</evidence>
<evidence type="ECO:0000256" key="7">
    <source>
        <dbReference type="ARBA" id="ARBA00022692"/>
    </source>
</evidence>
<dbReference type="STRING" id="260084.SAMN02927928_0796"/>
<evidence type="ECO:0000256" key="18">
    <source>
        <dbReference type="SAM" id="Phobius"/>
    </source>
</evidence>
<dbReference type="Proteomes" id="UP000199150">
    <property type="component" value="Unassembled WGS sequence"/>
</dbReference>
<comment type="subcellular location">
    <subcellularLocation>
        <location evidence="1 17">Cell membrane</location>
        <topology evidence="1 17">Multi-pass membrane protein</topology>
    </subcellularLocation>
</comment>
<dbReference type="NCBIfam" id="TIGR02842">
    <property type="entry name" value="CyoC"/>
    <property type="match status" value="1"/>
</dbReference>
<dbReference type="InterPro" id="IPR033946">
    <property type="entry name" value="Ubiquinol_oxase_su3_dom"/>
</dbReference>
<evidence type="ECO:0000256" key="17">
    <source>
        <dbReference type="RuleBase" id="RU003376"/>
    </source>
</evidence>
<evidence type="ECO:0000256" key="1">
    <source>
        <dbReference type="ARBA" id="ARBA00004651"/>
    </source>
</evidence>
<keyword evidence="6" id="KW-1003">Cell membrane</keyword>
<dbReference type="InterPro" id="IPR035973">
    <property type="entry name" value="Cyt_c_oxidase_su3-like_sf"/>
</dbReference>
<evidence type="ECO:0000313" key="20">
    <source>
        <dbReference type="EMBL" id="SCW37746.1"/>
    </source>
</evidence>
<dbReference type="FunFam" id="1.20.120.80:FF:000001">
    <property type="entry name" value="Cytochrome (Ubi)quinol oxidase subunit III"/>
    <property type="match status" value="1"/>
</dbReference>
<evidence type="ECO:0000256" key="4">
    <source>
        <dbReference type="ARBA" id="ARBA00014687"/>
    </source>
</evidence>
<dbReference type="Pfam" id="PF00510">
    <property type="entry name" value="COX3"/>
    <property type="match status" value="1"/>
</dbReference>
<gene>
    <name evidence="20" type="ORF">SAMN02927928_0796</name>
</gene>
<dbReference type="InterPro" id="IPR014206">
    <property type="entry name" value="Cyt_c_ubiqinol_oxidase_su3"/>
</dbReference>
<keyword evidence="21" id="KW-1185">Reference proteome</keyword>
<comment type="subunit">
    <text evidence="3">Heterooctamer of two A chains, two B chains, two C chains and two D chains.</text>
</comment>
<name>A0A1G4PZM1_9CAUL</name>
<dbReference type="AlphaFoldDB" id="A0A1G4PZM1"/>
<evidence type="ECO:0000256" key="15">
    <source>
        <dbReference type="ARBA" id="ARBA00032189"/>
    </source>
</evidence>
<evidence type="ECO:0000256" key="5">
    <source>
        <dbReference type="ARBA" id="ARBA00022448"/>
    </source>
</evidence>
<dbReference type="GO" id="GO:0019646">
    <property type="term" value="P:aerobic electron transport chain"/>
    <property type="evidence" value="ECO:0007669"/>
    <property type="project" value="InterPro"/>
</dbReference>
<reference evidence="21" key="1">
    <citation type="submission" date="2016-10" db="EMBL/GenBank/DDBJ databases">
        <authorList>
            <person name="Varghese N."/>
            <person name="Submissions S."/>
        </authorList>
    </citation>
    <scope>NUCLEOTIDE SEQUENCE [LARGE SCALE GENOMIC DNA]</scope>
    <source>
        <strain evidence="21">CGMCC 1.3431</strain>
    </source>
</reference>
<evidence type="ECO:0000256" key="13">
    <source>
        <dbReference type="ARBA" id="ARBA00030072"/>
    </source>
</evidence>
<feature type="transmembrane region" description="Helical" evidence="18">
    <location>
        <begin position="43"/>
        <end position="64"/>
    </location>
</feature>
<dbReference type="Gene3D" id="1.20.120.80">
    <property type="entry name" value="Cytochrome c oxidase, subunit III, four-helix bundle"/>
    <property type="match status" value="1"/>
</dbReference>